<dbReference type="InterPro" id="IPR050819">
    <property type="entry name" value="Tripeptidyl-peptidase_I"/>
</dbReference>
<protein>
    <submittedName>
        <fullName evidence="3">Tripeptidyl peptidase A</fullName>
    </submittedName>
</protein>
<proteinExistence type="predicted"/>
<keyword evidence="4" id="KW-1185">Reference proteome</keyword>
<evidence type="ECO:0000256" key="1">
    <source>
        <dbReference type="PROSITE-ProRule" id="PRU01032"/>
    </source>
</evidence>
<dbReference type="Gene3D" id="3.40.50.200">
    <property type="entry name" value="Peptidase S8/S53 domain"/>
    <property type="match status" value="1"/>
</dbReference>
<gene>
    <name evidence="3" type="ORF">MVEN_01186300</name>
</gene>
<evidence type="ECO:0000313" key="3">
    <source>
        <dbReference type="EMBL" id="KAF7352229.1"/>
    </source>
</evidence>
<reference evidence="3" key="1">
    <citation type="submission" date="2020-05" db="EMBL/GenBank/DDBJ databases">
        <title>Mycena genomes resolve the evolution of fungal bioluminescence.</title>
        <authorList>
            <person name="Tsai I.J."/>
        </authorList>
    </citation>
    <scope>NUCLEOTIDE SEQUENCE</scope>
    <source>
        <strain evidence="3">CCC161011</strain>
    </source>
</reference>
<dbReference type="GO" id="GO:0006508">
    <property type="term" value="P:proteolysis"/>
    <property type="evidence" value="ECO:0007669"/>
    <property type="project" value="InterPro"/>
</dbReference>
<feature type="binding site" evidence="1">
    <location>
        <position position="141"/>
    </location>
    <ligand>
        <name>Ca(2+)</name>
        <dbReference type="ChEBI" id="CHEBI:29108"/>
    </ligand>
</feature>
<dbReference type="SUPFAM" id="SSF52743">
    <property type="entry name" value="Subtilisin-like"/>
    <property type="match status" value="1"/>
</dbReference>
<evidence type="ECO:0000313" key="4">
    <source>
        <dbReference type="Proteomes" id="UP000620124"/>
    </source>
</evidence>
<evidence type="ECO:0000259" key="2">
    <source>
        <dbReference type="PROSITE" id="PS51695"/>
    </source>
</evidence>
<dbReference type="GO" id="GO:0046872">
    <property type="term" value="F:metal ion binding"/>
    <property type="evidence" value="ECO:0007669"/>
    <property type="project" value="UniProtKB-UniRule"/>
</dbReference>
<feature type="domain" description="Peptidase S53" evidence="2">
    <location>
        <begin position="1"/>
        <end position="180"/>
    </location>
</feature>
<dbReference type="InterPro" id="IPR036852">
    <property type="entry name" value="Peptidase_S8/S53_dom_sf"/>
</dbReference>
<sequence>MSSECNAGFPASCSYVTTVGGTTFFLERAASFSGRGFSNYFSRPRYQDAAVKGFLSKLPNGAYAGLYKSSGRAVPDVSAQSDFFRTFVGGEAFGIGGTSASSPAFAGFVVLLNDGRLKKGLPPLGFLNPLFYSLAASGFNDITVGNNPGCGTQGFNATVGWDPVTGLGTPDFAKLLKSDT</sequence>
<name>A0A8H6Y4E6_9AGAR</name>
<feature type="binding site" evidence="1">
    <location>
        <position position="142"/>
    </location>
    <ligand>
        <name>Ca(2+)</name>
        <dbReference type="ChEBI" id="CHEBI:29108"/>
    </ligand>
</feature>
<dbReference type="EMBL" id="JACAZI010000009">
    <property type="protein sequence ID" value="KAF7352229.1"/>
    <property type="molecule type" value="Genomic_DNA"/>
</dbReference>
<comment type="cofactor">
    <cofactor evidence="1">
        <name>Ca(2+)</name>
        <dbReference type="ChEBI" id="CHEBI:29108"/>
    </cofactor>
    <text evidence="1">Binds 1 Ca(2+) ion per subunit.</text>
</comment>
<organism evidence="3 4">
    <name type="scientific">Mycena venus</name>
    <dbReference type="NCBI Taxonomy" id="2733690"/>
    <lineage>
        <taxon>Eukaryota</taxon>
        <taxon>Fungi</taxon>
        <taxon>Dikarya</taxon>
        <taxon>Basidiomycota</taxon>
        <taxon>Agaricomycotina</taxon>
        <taxon>Agaricomycetes</taxon>
        <taxon>Agaricomycetidae</taxon>
        <taxon>Agaricales</taxon>
        <taxon>Marasmiineae</taxon>
        <taxon>Mycenaceae</taxon>
        <taxon>Mycena</taxon>
    </lineage>
</organism>
<dbReference type="PROSITE" id="PS51695">
    <property type="entry name" value="SEDOLISIN"/>
    <property type="match status" value="1"/>
</dbReference>
<feature type="binding site" evidence="1">
    <location>
        <position position="162"/>
    </location>
    <ligand>
        <name>Ca(2+)</name>
        <dbReference type="ChEBI" id="CHEBI:29108"/>
    </ligand>
</feature>
<dbReference type="OrthoDB" id="409122at2759"/>
<dbReference type="PANTHER" id="PTHR14218:SF15">
    <property type="entry name" value="TRIPEPTIDYL-PEPTIDASE 1"/>
    <property type="match status" value="1"/>
</dbReference>
<dbReference type="Proteomes" id="UP000620124">
    <property type="component" value="Unassembled WGS sequence"/>
</dbReference>
<dbReference type="AlphaFoldDB" id="A0A8H6Y4E6"/>
<keyword evidence="1" id="KW-0479">Metal-binding</keyword>
<keyword evidence="1" id="KW-0106">Calcium</keyword>
<comment type="caution">
    <text evidence="3">The sequence shown here is derived from an EMBL/GenBank/DDBJ whole genome shotgun (WGS) entry which is preliminary data.</text>
</comment>
<dbReference type="InterPro" id="IPR030400">
    <property type="entry name" value="Sedolisin_dom"/>
</dbReference>
<dbReference type="CDD" id="cd04056">
    <property type="entry name" value="Peptidases_S53"/>
    <property type="match status" value="1"/>
</dbReference>
<dbReference type="PANTHER" id="PTHR14218">
    <property type="entry name" value="PROTEASE S8 TRIPEPTIDYL PEPTIDASE I CLN2"/>
    <property type="match status" value="1"/>
</dbReference>
<accession>A0A8H6Y4E6</accession>
<feature type="binding site" evidence="1">
    <location>
        <position position="160"/>
    </location>
    <ligand>
        <name>Ca(2+)</name>
        <dbReference type="ChEBI" id="CHEBI:29108"/>
    </ligand>
</feature>
<comment type="caution">
    <text evidence="1">Lacks conserved residue(s) required for the propagation of feature annotation.</text>
</comment>
<dbReference type="GO" id="GO:0008240">
    <property type="term" value="F:tripeptidyl-peptidase activity"/>
    <property type="evidence" value="ECO:0007669"/>
    <property type="project" value="TreeGrafter"/>
</dbReference>
<dbReference type="GO" id="GO:0004252">
    <property type="term" value="F:serine-type endopeptidase activity"/>
    <property type="evidence" value="ECO:0007669"/>
    <property type="project" value="InterPro"/>
</dbReference>